<organism evidence="1 2">
    <name type="scientific">Saccharicrinis carchari</name>
    <dbReference type="NCBI Taxonomy" id="1168039"/>
    <lineage>
        <taxon>Bacteria</taxon>
        <taxon>Pseudomonadati</taxon>
        <taxon>Bacteroidota</taxon>
        <taxon>Bacteroidia</taxon>
        <taxon>Marinilabiliales</taxon>
        <taxon>Marinilabiliaceae</taxon>
        <taxon>Saccharicrinis</taxon>
    </lineage>
</organism>
<dbReference type="AlphaFoldDB" id="A0A521FBM2"/>
<keyword evidence="2" id="KW-1185">Reference proteome</keyword>
<evidence type="ECO:0000313" key="1">
    <source>
        <dbReference type="EMBL" id="SMO93555.1"/>
    </source>
</evidence>
<gene>
    <name evidence="1" type="ORF">SAMN06265379_1204</name>
</gene>
<sequence length="227" mass="27039">MRHTFYILFILFVTAKNIHCQNIEKIIGNNSIEHYQEYLIMNPHSPLIIAISDSLRKMWDRENIKNYHCFCNCNCIELLVNSENKILLENKEIDISKLKDSLVYAIENPDNKQNLPEKEIFKSDFFGDFIRSKGIIDIISRNTNQKFYSEIIKTTESAFIEIREKWSKYLYDTDYNNLDTHEKAKLDKLLPIRIRFERYMPWNLRLPAPPNQHFNLNGISDIEDEVN</sequence>
<dbReference type="EMBL" id="FXTB01000020">
    <property type="protein sequence ID" value="SMO93555.1"/>
    <property type="molecule type" value="Genomic_DNA"/>
</dbReference>
<name>A0A521FBM2_SACCC</name>
<dbReference type="Proteomes" id="UP000319040">
    <property type="component" value="Unassembled WGS sequence"/>
</dbReference>
<dbReference type="RefSeq" id="WP_142534835.1">
    <property type="nucleotide sequence ID" value="NZ_FXTB01000020.1"/>
</dbReference>
<protein>
    <submittedName>
        <fullName evidence="1">Uncharacterized protein</fullName>
    </submittedName>
</protein>
<reference evidence="1 2" key="1">
    <citation type="submission" date="2017-05" db="EMBL/GenBank/DDBJ databases">
        <authorList>
            <person name="Varghese N."/>
            <person name="Submissions S."/>
        </authorList>
    </citation>
    <scope>NUCLEOTIDE SEQUENCE [LARGE SCALE GENOMIC DNA]</scope>
    <source>
        <strain evidence="1 2">DSM 27040</strain>
    </source>
</reference>
<proteinExistence type="predicted"/>
<accession>A0A521FBM2</accession>
<evidence type="ECO:0000313" key="2">
    <source>
        <dbReference type="Proteomes" id="UP000319040"/>
    </source>
</evidence>